<evidence type="ECO:0000313" key="2">
    <source>
        <dbReference type="Proteomes" id="UP000238823"/>
    </source>
</evidence>
<reference evidence="1 2" key="1">
    <citation type="submission" date="2018-03" db="EMBL/GenBank/DDBJ databases">
        <title>Draft Genome Sequences of the Obligatory Marine Myxobacteria Enhygromyxa salina SWB007.</title>
        <authorList>
            <person name="Poehlein A."/>
            <person name="Moghaddam J.A."/>
            <person name="Harms H."/>
            <person name="Alanjari M."/>
            <person name="Koenig G.M."/>
            <person name="Daniel R."/>
            <person name="Schaeberle T.F."/>
        </authorList>
    </citation>
    <scope>NUCLEOTIDE SEQUENCE [LARGE SCALE GENOMIC DNA]</scope>
    <source>
        <strain evidence="1 2">SWB007</strain>
    </source>
</reference>
<keyword evidence="1" id="KW-0808">Transferase</keyword>
<dbReference type="PANTHER" id="PTHR11440">
    <property type="entry name" value="LECITHIN-CHOLESTEROL ACYLTRANSFERASE-RELATED"/>
    <property type="match status" value="1"/>
</dbReference>
<proteinExistence type="predicted"/>
<dbReference type="Pfam" id="PF02450">
    <property type="entry name" value="LCAT"/>
    <property type="match status" value="1"/>
</dbReference>
<dbReference type="Proteomes" id="UP000238823">
    <property type="component" value="Unassembled WGS sequence"/>
</dbReference>
<dbReference type="InterPro" id="IPR029058">
    <property type="entry name" value="AB_hydrolase_fold"/>
</dbReference>
<dbReference type="RefSeq" id="WP_106093218.1">
    <property type="nucleotide sequence ID" value="NZ_PVNL01000121.1"/>
</dbReference>
<dbReference type="GO" id="GO:0008374">
    <property type="term" value="F:O-acyltransferase activity"/>
    <property type="evidence" value="ECO:0007669"/>
    <property type="project" value="InterPro"/>
</dbReference>
<evidence type="ECO:0000313" key="1">
    <source>
        <dbReference type="EMBL" id="PRP99330.1"/>
    </source>
</evidence>
<accession>A0A2S9Y2W0</accession>
<name>A0A2S9Y2W0_9BACT</name>
<dbReference type="EMBL" id="PVNL01000121">
    <property type="protein sequence ID" value="PRP99330.1"/>
    <property type="molecule type" value="Genomic_DNA"/>
</dbReference>
<dbReference type="AlphaFoldDB" id="A0A2S9Y2W0"/>
<comment type="caution">
    <text evidence="1">The sequence shown here is derived from an EMBL/GenBank/DDBJ whole genome shotgun (WGS) entry which is preliminary data.</text>
</comment>
<dbReference type="InterPro" id="IPR003386">
    <property type="entry name" value="LACT/PDAT_acylTrfase"/>
</dbReference>
<protein>
    <submittedName>
        <fullName evidence="1">Lecithin:cholesterol acyltransferase</fullName>
    </submittedName>
</protein>
<sequence length="460" mass="50987">MTVQPVARRGGNTIDSDTIPIVFVPGVMGSRLHFPSINCYWDPDHTITRMTHWLTSSAERVRREFALSNPAVVMTVGDDLDAQQRERGWAGVAWDFYGSLLEHLSEQRYGGYHTPVYAIGYDWRQSNNDSGDAICRRLEEILAAEQAERFILLTHSMGGLASRAGLHRNPAVAAKLAGVCHIAQPVTGAAIAVRRMFTGATYGSDGVAMMLLLGNNRKKYQTICSAMPGPMQLLATQDFTDTDGGWWYSYETFERPGIERDFAGQCWELYARPQSPPGLLAAADSRYAIAPVPRREFSRRVNEARAFHLALGLWKHAETWSFYGTGNECDTSLYFELPPVEAELSLLSTALHSLNPFSEDVRYKAKRADGSEVSIGASEVDPADRGCAVRRTNDSDGTVPLSSGKALFPTQAYDYREGTEYDLTTQRQFFTSGGEQHDQICKDTVCLAFVDELITHLVGT</sequence>
<keyword evidence="1" id="KW-0012">Acyltransferase</keyword>
<organism evidence="1 2">
    <name type="scientific">Enhygromyxa salina</name>
    <dbReference type="NCBI Taxonomy" id="215803"/>
    <lineage>
        <taxon>Bacteria</taxon>
        <taxon>Pseudomonadati</taxon>
        <taxon>Myxococcota</taxon>
        <taxon>Polyangia</taxon>
        <taxon>Nannocystales</taxon>
        <taxon>Nannocystaceae</taxon>
        <taxon>Enhygromyxa</taxon>
    </lineage>
</organism>
<dbReference type="Gene3D" id="3.40.50.1820">
    <property type="entry name" value="alpha/beta hydrolase"/>
    <property type="match status" value="1"/>
</dbReference>
<dbReference type="SUPFAM" id="SSF53474">
    <property type="entry name" value="alpha/beta-Hydrolases"/>
    <property type="match status" value="1"/>
</dbReference>
<gene>
    <name evidence="1" type="ORF">ENSA7_63720</name>
</gene>
<dbReference type="OrthoDB" id="9814331at2"/>
<dbReference type="GO" id="GO:0006629">
    <property type="term" value="P:lipid metabolic process"/>
    <property type="evidence" value="ECO:0007669"/>
    <property type="project" value="InterPro"/>
</dbReference>